<keyword evidence="3 5" id="KW-0687">Ribonucleoprotein</keyword>
<accession>A0A0G1X1S1</accession>
<evidence type="ECO:0000313" key="8">
    <source>
        <dbReference type="Proteomes" id="UP000034273"/>
    </source>
</evidence>
<sequence length="115" mass="13498">MSRVKRGVQKNKRRKNILAQTKGYRFDRSRKERVAKEAIHHAGVHAFRHRRTKKREFRYLWTIRINAAARGGGMSYSRFIDALKKANIALDRKVLSALAKDHPEVFVRLTKSLKK</sequence>
<dbReference type="PANTHER" id="PTHR10986">
    <property type="entry name" value="39S RIBOSOMAL PROTEIN L20"/>
    <property type="match status" value="1"/>
</dbReference>
<dbReference type="Gene3D" id="1.10.1900.20">
    <property type="entry name" value="Ribosomal protein L20"/>
    <property type="match status" value="1"/>
</dbReference>
<organism evidence="7 8">
    <name type="scientific">Candidatus Kaiserbacteria bacterium GW2011_GWA2_52_12</name>
    <dbReference type="NCBI Taxonomy" id="1618671"/>
    <lineage>
        <taxon>Bacteria</taxon>
        <taxon>Candidatus Kaiseribacteriota</taxon>
    </lineage>
</organism>
<protein>
    <recommendedName>
        <fullName evidence="4 5">Large ribosomal subunit protein bL20</fullName>
    </recommendedName>
</protein>
<dbReference type="Gene3D" id="6.10.160.10">
    <property type="match status" value="1"/>
</dbReference>
<reference evidence="7 8" key="1">
    <citation type="journal article" date="2015" name="Nature">
        <title>rRNA introns, odd ribosomes, and small enigmatic genomes across a large radiation of phyla.</title>
        <authorList>
            <person name="Brown C.T."/>
            <person name="Hug L.A."/>
            <person name="Thomas B.C."/>
            <person name="Sharon I."/>
            <person name="Castelle C.J."/>
            <person name="Singh A."/>
            <person name="Wilkins M.J."/>
            <person name="Williams K.H."/>
            <person name="Banfield J.F."/>
        </authorList>
    </citation>
    <scope>NUCLEOTIDE SEQUENCE [LARGE SCALE GENOMIC DNA]</scope>
</reference>
<dbReference type="EMBL" id="LCQW01000001">
    <property type="protein sequence ID" value="KKW25053.1"/>
    <property type="molecule type" value="Genomic_DNA"/>
</dbReference>
<keyword evidence="5 6" id="KW-0699">rRNA-binding</keyword>
<dbReference type="InterPro" id="IPR035566">
    <property type="entry name" value="Ribosomal_protein_bL20_C"/>
</dbReference>
<comment type="caution">
    <text evidence="7">The sequence shown here is derived from an EMBL/GenBank/DDBJ whole genome shotgun (WGS) entry which is preliminary data.</text>
</comment>
<comment type="function">
    <text evidence="5 6">Binds directly to 23S ribosomal RNA and is necessary for the in vitro assembly process of the 50S ribosomal subunit. It is not involved in the protein synthesizing functions of that subunit.</text>
</comment>
<keyword evidence="2 5" id="KW-0689">Ribosomal protein</keyword>
<dbReference type="PRINTS" id="PR00062">
    <property type="entry name" value="RIBOSOMALL20"/>
</dbReference>
<dbReference type="GO" id="GO:0003735">
    <property type="term" value="F:structural constituent of ribosome"/>
    <property type="evidence" value="ECO:0007669"/>
    <property type="project" value="InterPro"/>
</dbReference>
<dbReference type="GO" id="GO:0005840">
    <property type="term" value="C:ribosome"/>
    <property type="evidence" value="ECO:0007669"/>
    <property type="project" value="UniProtKB-KW"/>
</dbReference>
<dbReference type="HAMAP" id="MF_00382">
    <property type="entry name" value="Ribosomal_bL20"/>
    <property type="match status" value="1"/>
</dbReference>
<dbReference type="InterPro" id="IPR005813">
    <property type="entry name" value="Ribosomal_bL20"/>
</dbReference>
<dbReference type="NCBIfam" id="TIGR01032">
    <property type="entry name" value="rplT_bact"/>
    <property type="match status" value="1"/>
</dbReference>
<dbReference type="Pfam" id="PF00453">
    <property type="entry name" value="Ribosomal_L20"/>
    <property type="match status" value="1"/>
</dbReference>
<dbReference type="Proteomes" id="UP000034273">
    <property type="component" value="Unassembled WGS sequence"/>
</dbReference>
<proteinExistence type="inferred from homology"/>
<dbReference type="PATRIC" id="fig|1618671.3.peg.59"/>
<evidence type="ECO:0000256" key="3">
    <source>
        <dbReference type="ARBA" id="ARBA00023274"/>
    </source>
</evidence>
<dbReference type="GO" id="GO:0000027">
    <property type="term" value="P:ribosomal large subunit assembly"/>
    <property type="evidence" value="ECO:0007669"/>
    <property type="project" value="UniProtKB-UniRule"/>
</dbReference>
<evidence type="ECO:0000256" key="5">
    <source>
        <dbReference type="HAMAP-Rule" id="MF_00382"/>
    </source>
</evidence>
<dbReference type="GO" id="GO:0019843">
    <property type="term" value="F:rRNA binding"/>
    <property type="evidence" value="ECO:0007669"/>
    <property type="project" value="UniProtKB-UniRule"/>
</dbReference>
<dbReference type="CDD" id="cd07026">
    <property type="entry name" value="Ribosomal_L20"/>
    <property type="match status" value="1"/>
</dbReference>
<keyword evidence="5 6" id="KW-0694">RNA-binding</keyword>
<dbReference type="GO" id="GO:1990904">
    <property type="term" value="C:ribonucleoprotein complex"/>
    <property type="evidence" value="ECO:0007669"/>
    <property type="project" value="UniProtKB-KW"/>
</dbReference>
<dbReference type="SUPFAM" id="SSF74731">
    <property type="entry name" value="Ribosomal protein L20"/>
    <property type="match status" value="1"/>
</dbReference>
<evidence type="ECO:0000256" key="1">
    <source>
        <dbReference type="ARBA" id="ARBA00007698"/>
    </source>
</evidence>
<gene>
    <name evidence="5" type="primary">rplT</name>
    <name evidence="7" type="ORF">UY67_C0001G0055</name>
</gene>
<evidence type="ECO:0000256" key="4">
    <source>
        <dbReference type="ARBA" id="ARBA00035172"/>
    </source>
</evidence>
<evidence type="ECO:0000256" key="6">
    <source>
        <dbReference type="RuleBase" id="RU000560"/>
    </source>
</evidence>
<name>A0A0G1X1S1_9BACT</name>
<evidence type="ECO:0000256" key="2">
    <source>
        <dbReference type="ARBA" id="ARBA00022980"/>
    </source>
</evidence>
<comment type="similarity">
    <text evidence="1 5 6">Belongs to the bacterial ribosomal protein bL20 family.</text>
</comment>
<dbReference type="AlphaFoldDB" id="A0A0G1X1S1"/>
<evidence type="ECO:0000313" key="7">
    <source>
        <dbReference type="EMBL" id="KKW25053.1"/>
    </source>
</evidence>
<dbReference type="STRING" id="1618671.UY67_C0001G0055"/>
<dbReference type="GO" id="GO:0006412">
    <property type="term" value="P:translation"/>
    <property type="evidence" value="ECO:0007669"/>
    <property type="project" value="InterPro"/>
</dbReference>
<dbReference type="FunFam" id="1.10.1900.20:FF:000001">
    <property type="entry name" value="50S ribosomal protein L20"/>
    <property type="match status" value="1"/>
</dbReference>